<dbReference type="AlphaFoldDB" id="A0A0V0R2P5"/>
<dbReference type="Proteomes" id="UP000054937">
    <property type="component" value="Unassembled WGS sequence"/>
</dbReference>
<evidence type="ECO:0000313" key="2">
    <source>
        <dbReference type="EMBL" id="KRX08783.1"/>
    </source>
</evidence>
<reference evidence="2 3" key="1">
    <citation type="journal article" date="2015" name="Sci. Rep.">
        <title>Genome of the facultative scuticociliatosis pathogen Pseudocohnilembus persalinus provides insight into its virulence through horizontal gene transfer.</title>
        <authorList>
            <person name="Xiong J."/>
            <person name="Wang G."/>
            <person name="Cheng J."/>
            <person name="Tian M."/>
            <person name="Pan X."/>
            <person name="Warren A."/>
            <person name="Jiang C."/>
            <person name="Yuan D."/>
            <person name="Miao W."/>
        </authorList>
    </citation>
    <scope>NUCLEOTIDE SEQUENCE [LARGE SCALE GENOMIC DNA]</scope>
    <source>
        <strain evidence="2">36N120E</strain>
    </source>
</reference>
<name>A0A0V0R2P5_PSEPJ</name>
<gene>
    <name evidence="2" type="ORF">PPERSA_08094</name>
</gene>
<proteinExistence type="predicted"/>
<evidence type="ECO:0000313" key="3">
    <source>
        <dbReference type="Proteomes" id="UP000054937"/>
    </source>
</evidence>
<keyword evidence="1" id="KW-0175">Coiled coil</keyword>
<accession>A0A0V0R2P5</accession>
<organism evidence="2 3">
    <name type="scientific">Pseudocohnilembus persalinus</name>
    <name type="common">Ciliate</name>
    <dbReference type="NCBI Taxonomy" id="266149"/>
    <lineage>
        <taxon>Eukaryota</taxon>
        <taxon>Sar</taxon>
        <taxon>Alveolata</taxon>
        <taxon>Ciliophora</taxon>
        <taxon>Intramacronucleata</taxon>
        <taxon>Oligohymenophorea</taxon>
        <taxon>Scuticociliatia</taxon>
        <taxon>Philasterida</taxon>
        <taxon>Pseudocohnilembidae</taxon>
        <taxon>Pseudocohnilembus</taxon>
    </lineage>
</organism>
<evidence type="ECO:0000256" key="1">
    <source>
        <dbReference type="SAM" id="Coils"/>
    </source>
</evidence>
<comment type="caution">
    <text evidence="2">The sequence shown here is derived from an EMBL/GenBank/DDBJ whole genome shotgun (WGS) entry which is preliminary data.</text>
</comment>
<sequence>MYAQSQGQQEKISKANTYSAFELQEKQIQKLINPHKCLYLNIPVCNGDIFTGHMQNLYQIHKSILKQIYMKQKDNTNNNHSHDNSLLLEKKNLKKQQIASASHCNDQELKQPEEKIKQKHEFQELKQEEYSQNGKMEIENQFNHQLSENQNQQTMETNQQQNESEQALDEIINDLQKSKKLVIQQQNTANTLCNNGQEQIEINENQQRDQLDNDNDNEVKIQTKQELQNNIQELQSEFDKNLSNQQNTENFIVKQQNAEILPQQDKQIEIENDEEQNKEHQQLVHDEDSLQMQNKDPEYQKYMKQFGLTLPFIQSNNLYLKSVQDNEELQKLIFSMELSKIIYINKDLYLVKIGQPVLENKEGQNRLEITQFNNNFISLRSDKSIINIGIAHPILQIWYKILSYEKQIVEEQQDYNLLDRIYNLLDNAQIYRRNNIFEYEKINSKDIKETSEDFFTPSQYRVQRRQTRHEAIKKRQFLIQ</sequence>
<feature type="coiled-coil region" evidence="1">
    <location>
        <begin position="217"/>
        <end position="283"/>
    </location>
</feature>
<protein>
    <submittedName>
        <fullName evidence="2">Uncharacterized protein</fullName>
    </submittedName>
</protein>
<keyword evidence="3" id="KW-1185">Reference proteome</keyword>
<dbReference type="InParanoid" id="A0A0V0R2P5"/>
<dbReference type="EMBL" id="LDAU01000058">
    <property type="protein sequence ID" value="KRX08783.1"/>
    <property type="molecule type" value="Genomic_DNA"/>
</dbReference>